<sequence>MACARGKYRAKTLQEKSDTLRKVDAGLLSKQEIVKKHAIPKNMLSTYIKNKRAMEDALAAKVANERKRMRPAKYPDLEKALLLWIKGMHAQDIPLSGPVILAKAADFAQQLGYDDFAASDGQARALQGGNQPPALEDGVTAPIADVSDDISFADYVDVDASAVVCGALTDEDIISQVRSVEPVTASDKEEEEDEAPVRPSAAKIAEALITSVPSKRKRGRASQEIEDAPMDPPHKKAARIQRPCSDSRYDGVDHWPEARDQAVPSRHAASNFLRNAD</sequence>
<protein>
    <submittedName>
        <fullName evidence="1">Uncharacterized protein</fullName>
    </submittedName>
</protein>
<comment type="caution">
    <text evidence="1">The sequence shown here is derived from an EMBL/GenBank/DDBJ whole genome shotgun (WGS) entry which is preliminary data.</text>
</comment>
<keyword evidence="2" id="KW-1185">Reference proteome</keyword>
<dbReference type="Proteomes" id="UP000805193">
    <property type="component" value="Unassembled WGS sequence"/>
</dbReference>
<name>A0AC60P750_IXOPE</name>
<evidence type="ECO:0000313" key="1">
    <source>
        <dbReference type="EMBL" id="KAG0415260.1"/>
    </source>
</evidence>
<gene>
    <name evidence="1" type="ORF">HPB47_007571</name>
</gene>
<organism evidence="1 2">
    <name type="scientific">Ixodes persulcatus</name>
    <name type="common">Taiga tick</name>
    <dbReference type="NCBI Taxonomy" id="34615"/>
    <lineage>
        <taxon>Eukaryota</taxon>
        <taxon>Metazoa</taxon>
        <taxon>Ecdysozoa</taxon>
        <taxon>Arthropoda</taxon>
        <taxon>Chelicerata</taxon>
        <taxon>Arachnida</taxon>
        <taxon>Acari</taxon>
        <taxon>Parasitiformes</taxon>
        <taxon>Ixodida</taxon>
        <taxon>Ixodoidea</taxon>
        <taxon>Ixodidae</taxon>
        <taxon>Ixodinae</taxon>
        <taxon>Ixodes</taxon>
    </lineage>
</organism>
<evidence type="ECO:0000313" key="2">
    <source>
        <dbReference type="Proteomes" id="UP000805193"/>
    </source>
</evidence>
<accession>A0AC60P750</accession>
<proteinExistence type="predicted"/>
<reference evidence="1 2" key="1">
    <citation type="journal article" date="2020" name="Cell">
        <title>Large-Scale Comparative Analyses of Tick Genomes Elucidate Their Genetic Diversity and Vector Capacities.</title>
        <authorList>
            <consortium name="Tick Genome and Microbiome Consortium (TIGMIC)"/>
            <person name="Jia N."/>
            <person name="Wang J."/>
            <person name="Shi W."/>
            <person name="Du L."/>
            <person name="Sun Y."/>
            <person name="Zhan W."/>
            <person name="Jiang J.F."/>
            <person name="Wang Q."/>
            <person name="Zhang B."/>
            <person name="Ji P."/>
            <person name="Bell-Sakyi L."/>
            <person name="Cui X.M."/>
            <person name="Yuan T.T."/>
            <person name="Jiang B.G."/>
            <person name="Yang W.F."/>
            <person name="Lam T.T."/>
            <person name="Chang Q.C."/>
            <person name="Ding S.J."/>
            <person name="Wang X.J."/>
            <person name="Zhu J.G."/>
            <person name="Ruan X.D."/>
            <person name="Zhao L."/>
            <person name="Wei J.T."/>
            <person name="Ye R.Z."/>
            <person name="Que T.C."/>
            <person name="Du C.H."/>
            <person name="Zhou Y.H."/>
            <person name="Cheng J.X."/>
            <person name="Dai P.F."/>
            <person name="Guo W.B."/>
            <person name="Han X.H."/>
            <person name="Huang E.J."/>
            <person name="Li L.F."/>
            <person name="Wei W."/>
            <person name="Gao Y.C."/>
            <person name="Liu J.Z."/>
            <person name="Shao H.Z."/>
            <person name="Wang X."/>
            <person name="Wang C.C."/>
            <person name="Yang T.C."/>
            <person name="Huo Q.B."/>
            <person name="Li W."/>
            <person name="Chen H.Y."/>
            <person name="Chen S.E."/>
            <person name="Zhou L.G."/>
            <person name="Ni X.B."/>
            <person name="Tian J.H."/>
            <person name="Sheng Y."/>
            <person name="Liu T."/>
            <person name="Pan Y.S."/>
            <person name="Xia L.Y."/>
            <person name="Li J."/>
            <person name="Zhao F."/>
            <person name="Cao W.C."/>
        </authorList>
    </citation>
    <scope>NUCLEOTIDE SEQUENCE [LARGE SCALE GENOMIC DNA]</scope>
    <source>
        <strain evidence="1">Iper-2018</strain>
    </source>
</reference>
<dbReference type="EMBL" id="JABSTQ010011092">
    <property type="protein sequence ID" value="KAG0415260.1"/>
    <property type="molecule type" value="Genomic_DNA"/>
</dbReference>